<evidence type="ECO:0000256" key="4">
    <source>
        <dbReference type="ARBA" id="ARBA00022692"/>
    </source>
</evidence>
<name>A0A1M5ELX6_9FLAO</name>
<keyword evidence="3" id="KW-1003">Cell membrane</keyword>
<dbReference type="OrthoDB" id="9813689at2"/>
<dbReference type="NCBIfam" id="TIGR01065">
    <property type="entry name" value="hlyIII"/>
    <property type="match status" value="1"/>
</dbReference>
<keyword evidence="7" id="KW-0862">Zinc</keyword>
<organism evidence="9 10">
    <name type="scientific">Flavobacterium fontis</name>
    <dbReference type="NCBI Taxonomy" id="1124188"/>
    <lineage>
        <taxon>Bacteria</taxon>
        <taxon>Pseudomonadati</taxon>
        <taxon>Bacteroidota</taxon>
        <taxon>Flavobacteriia</taxon>
        <taxon>Flavobacteriales</taxon>
        <taxon>Flavobacteriaceae</taxon>
        <taxon>Flavobacterium</taxon>
    </lineage>
</organism>
<feature type="transmembrane region" description="Helical" evidence="8">
    <location>
        <begin position="47"/>
        <end position="70"/>
    </location>
</feature>
<evidence type="ECO:0000256" key="8">
    <source>
        <dbReference type="SAM" id="Phobius"/>
    </source>
</evidence>
<dbReference type="RefSeq" id="WP_073365265.1">
    <property type="nucleotide sequence ID" value="NZ_FQVQ01000020.1"/>
</dbReference>
<dbReference type="GO" id="GO:0140911">
    <property type="term" value="F:pore-forming activity"/>
    <property type="evidence" value="ECO:0007669"/>
    <property type="project" value="InterPro"/>
</dbReference>
<feature type="transmembrane region" description="Helical" evidence="8">
    <location>
        <begin position="106"/>
        <end position="125"/>
    </location>
</feature>
<evidence type="ECO:0000313" key="10">
    <source>
        <dbReference type="Proteomes" id="UP000184147"/>
    </source>
</evidence>
<gene>
    <name evidence="9" type="ORF">SAMN05444377_12013</name>
</gene>
<comment type="similarity">
    <text evidence="2">Belongs to the UPF0073 (Hly-III) family.</text>
</comment>
<keyword evidence="7" id="KW-0479">Metal-binding</keyword>
<dbReference type="PANTHER" id="PTHR20855:SF3">
    <property type="entry name" value="LD03007P"/>
    <property type="match status" value="1"/>
</dbReference>
<keyword evidence="5 8" id="KW-1133">Transmembrane helix</keyword>
<evidence type="ECO:0000256" key="2">
    <source>
        <dbReference type="ARBA" id="ARBA00008488"/>
    </source>
</evidence>
<sequence>MKPKVRKNRKIEERYNVITHGLGTVLSCVALFMLFQKSKHYSDGVTSFAAMLFGGSLLLLYGASTYYHAVWRLRHKKWGQRLDHLSIYVLIAGTYTPVVLVGIQGAWGWTLLGLIWTLALVGFGFKFSRFRHHERISLGLYALMGWLCIIALDPMVERLSREALIGIALGGFFYTAGIYFYANDRKRYYHPIWHLFVLGGSASHFAAIYYFILP</sequence>
<evidence type="ECO:0000256" key="1">
    <source>
        <dbReference type="ARBA" id="ARBA00004651"/>
    </source>
</evidence>
<dbReference type="PROSITE" id="PS51257">
    <property type="entry name" value="PROKAR_LIPOPROTEIN"/>
    <property type="match status" value="1"/>
</dbReference>
<evidence type="ECO:0000256" key="7">
    <source>
        <dbReference type="PIRSR" id="PIRSR604254-1"/>
    </source>
</evidence>
<feature type="binding site" evidence="7">
    <location>
        <position position="190"/>
    </location>
    <ligand>
        <name>Zn(2+)</name>
        <dbReference type="ChEBI" id="CHEBI:29105"/>
    </ligand>
</feature>
<dbReference type="PANTHER" id="PTHR20855">
    <property type="entry name" value="ADIPOR/PROGESTIN RECEPTOR-RELATED"/>
    <property type="match status" value="1"/>
</dbReference>
<dbReference type="AlphaFoldDB" id="A0A1M5ELX6"/>
<dbReference type="Pfam" id="PF03006">
    <property type="entry name" value="HlyIII"/>
    <property type="match status" value="1"/>
</dbReference>
<dbReference type="STRING" id="1124188.SAMN05444377_12013"/>
<evidence type="ECO:0000256" key="3">
    <source>
        <dbReference type="ARBA" id="ARBA00022475"/>
    </source>
</evidence>
<feature type="binding site" evidence="7">
    <location>
        <position position="68"/>
    </location>
    <ligand>
        <name>Zn(2+)</name>
        <dbReference type="ChEBI" id="CHEBI:29105"/>
    </ligand>
</feature>
<dbReference type="EMBL" id="FQVQ01000020">
    <property type="protein sequence ID" value="SHF80120.1"/>
    <property type="molecule type" value="Genomic_DNA"/>
</dbReference>
<keyword evidence="10" id="KW-1185">Reference proteome</keyword>
<feature type="transmembrane region" description="Helical" evidence="8">
    <location>
        <begin position="162"/>
        <end position="181"/>
    </location>
</feature>
<proteinExistence type="inferred from homology"/>
<dbReference type="GO" id="GO:0046872">
    <property type="term" value="F:metal ion binding"/>
    <property type="evidence" value="ECO:0007669"/>
    <property type="project" value="UniProtKB-KW"/>
</dbReference>
<protein>
    <submittedName>
        <fullName evidence="9">Hemolysin III</fullName>
    </submittedName>
</protein>
<keyword evidence="4 8" id="KW-0812">Transmembrane</keyword>
<feature type="transmembrane region" description="Helical" evidence="8">
    <location>
        <begin position="193"/>
        <end position="212"/>
    </location>
</feature>
<feature type="transmembrane region" description="Helical" evidence="8">
    <location>
        <begin position="137"/>
        <end position="156"/>
    </location>
</feature>
<accession>A0A1M5ELX6</accession>
<feature type="binding site" evidence="7">
    <location>
        <position position="194"/>
    </location>
    <ligand>
        <name>Zn(2+)</name>
        <dbReference type="ChEBI" id="CHEBI:29105"/>
    </ligand>
</feature>
<dbReference type="InterPro" id="IPR005744">
    <property type="entry name" value="Hy-lIII"/>
</dbReference>
<feature type="transmembrane region" description="Helical" evidence="8">
    <location>
        <begin position="82"/>
        <end position="100"/>
    </location>
</feature>
<feature type="transmembrane region" description="Helical" evidence="8">
    <location>
        <begin position="15"/>
        <end position="35"/>
    </location>
</feature>
<evidence type="ECO:0000313" key="9">
    <source>
        <dbReference type="EMBL" id="SHF80120.1"/>
    </source>
</evidence>
<evidence type="ECO:0000256" key="5">
    <source>
        <dbReference type="ARBA" id="ARBA00022989"/>
    </source>
</evidence>
<evidence type="ECO:0000256" key="6">
    <source>
        <dbReference type="ARBA" id="ARBA00023136"/>
    </source>
</evidence>
<dbReference type="Proteomes" id="UP000184147">
    <property type="component" value="Unassembled WGS sequence"/>
</dbReference>
<dbReference type="InterPro" id="IPR004254">
    <property type="entry name" value="AdipoR/HlyIII-related"/>
</dbReference>
<comment type="subcellular location">
    <subcellularLocation>
        <location evidence="1">Cell membrane</location>
        <topology evidence="1">Multi-pass membrane protein</topology>
    </subcellularLocation>
</comment>
<reference evidence="9 10" key="1">
    <citation type="submission" date="2016-11" db="EMBL/GenBank/DDBJ databases">
        <authorList>
            <person name="Jaros S."/>
            <person name="Januszkiewicz K."/>
            <person name="Wedrychowicz H."/>
        </authorList>
    </citation>
    <scope>NUCLEOTIDE SEQUENCE [LARGE SCALE GENOMIC DNA]</scope>
    <source>
        <strain evidence="9 10">DSM 25660</strain>
    </source>
</reference>
<dbReference type="GO" id="GO:0005886">
    <property type="term" value="C:plasma membrane"/>
    <property type="evidence" value="ECO:0007669"/>
    <property type="project" value="UniProtKB-SubCell"/>
</dbReference>
<keyword evidence="6 8" id="KW-0472">Membrane</keyword>